<dbReference type="EMBL" id="JAAGOH010000024">
    <property type="protein sequence ID" value="NDY92934.1"/>
    <property type="molecule type" value="Genomic_DNA"/>
</dbReference>
<reference evidence="3 4" key="1">
    <citation type="submission" date="2020-02" db="EMBL/GenBank/DDBJ databases">
        <title>Ideonella bacterium strain TBM-1.</title>
        <authorList>
            <person name="Chen W.-M."/>
        </authorList>
    </citation>
    <scope>NUCLEOTIDE SEQUENCE [LARGE SCALE GENOMIC DNA]</scope>
    <source>
        <strain evidence="3 4">TBM-1</strain>
    </source>
</reference>
<evidence type="ECO:0000256" key="2">
    <source>
        <dbReference type="SAM" id="MobiDB-lite"/>
    </source>
</evidence>
<organism evidence="3 4">
    <name type="scientific">Ideonella livida</name>
    <dbReference type="NCBI Taxonomy" id="2707176"/>
    <lineage>
        <taxon>Bacteria</taxon>
        <taxon>Pseudomonadati</taxon>
        <taxon>Pseudomonadota</taxon>
        <taxon>Betaproteobacteria</taxon>
        <taxon>Burkholderiales</taxon>
        <taxon>Sphaerotilaceae</taxon>
        <taxon>Ideonella</taxon>
    </lineage>
</organism>
<dbReference type="PANTHER" id="PTHR12788">
    <property type="entry name" value="PROTEIN-TYROSINE SULFOTRANSFERASE 2"/>
    <property type="match status" value="1"/>
</dbReference>
<name>A0A7C9PK16_9BURK</name>
<dbReference type="InterPro" id="IPR026634">
    <property type="entry name" value="TPST-like"/>
</dbReference>
<dbReference type="Proteomes" id="UP000484255">
    <property type="component" value="Unassembled WGS sequence"/>
</dbReference>
<evidence type="ECO:0000256" key="1">
    <source>
        <dbReference type="ARBA" id="ARBA00022679"/>
    </source>
</evidence>
<feature type="region of interest" description="Disordered" evidence="2">
    <location>
        <begin position="332"/>
        <end position="358"/>
    </location>
</feature>
<keyword evidence="1 3" id="KW-0808">Transferase</keyword>
<proteinExistence type="predicted"/>
<keyword evidence="4" id="KW-1185">Reference proteome</keyword>
<sequence length="358" mass="38877">MTTTPPAAEGFLPPFFILGCVRSGTTMLRNILRQHPLLACPEETHFYRPGEPFGTPGFQAFCNSNTLKRHRQIDGVPEEAFAQMLAGSRSRAELVHRYMAAFVAMSKPGARCWFDKTPQNIYGAAQLAADFPQARFVHIVRNPLDVAASLRIGKVMKIAQLVGACSYWNESVTLMQQLKQLAPGRVLELHYERFTAQPRAGVQALMAHLGLPFRAEDFPALDTAPVSHEEEGVLSAEEVAFIKALCLPGRRLYGYAASGEPETLPALPVDTAPGEVAPVKAPAAAKPAARPGMAAVMAKVAAKVGAPALKRAARLQELEALQREREIRREALRKERAEAKRRAQRAAATGGKPEDGAA</sequence>
<feature type="compositionally biased region" description="Basic and acidic residues" evidence="2">
    <location>
        <begin position="332"/>
        <end position="341"/>
    </location>
</feature>
<protein>
    <submittedName>
        <fullName evidence="3">Sulfotransferase</fullName>
    </submittedName>
</protein>
<dbReference type="RefSeq" id="WP_163458984.1">
    <property type="nucleotide sequence ID" value="NZ_JAAGOH010000024.1"/>
</dbReference>
<dbReference type="Pfam" id="PF13469">
    <property type="entry name" value="Sulfotransfer_3"/>
    <property type="match status" value="1"/>
</dbReference>
<dbReference type="PANTHER" id="PTHR12788:SF10">
    <property type="entry name" value="PROTEIN-TYROSINE SULFOTRANSFERASE"/>
    <property type="match status" value="1"/>
</dbReference>
<dbReference type="Gene3D" id="3.40.50.300">
    <property type="entry name" value="P-loop containing nucleotide triphosphate hydrolases"/>
    <property type="match status" value="1"/>
</dbReference>
<comment type="caution">
    <text evidence="3">The sequence shown here is derived from an EMBL/GenBank/DDBJ whole genome shotgun (WGS) entry which is preliminary data.</text>
</comment>
<dbReference type="AlphaFoldDB" id="A0A7C9PK16"/>
<accession>A0A7C9PK16</accession>
<gene>
    <name evidence="3" type="ORF">G3A44_17205</name>
</gene>
<dbReference type="GO" id="GO:0008476">
    <property type="term" value="F:protein-tyrosine sulfotransferase activity"/>
    <property type="evidence" value="ECO:0007669"/>
    <property type="project" value="InterPro"/>
</dbReference>
<dbReference type="InterPro" id="IPR027417">
    <property type="entry name" value="P-loop_NTPase"/>
</dbReference>
<evidence type="ECO:0000313" key="3">
    <source>
        <dbReference type="EMBL" id="NDY92934.1"/>
    </source>
</evidence>
<evidence type="ECO:0000313" key="4">
    <source>
        <dbReference type="Proteomes" id="UP000484255"/>
    </source>
</evidence>
<dbReference type="SUPFAM" id="SSF52540">
    <property type="entry name" value="P-loop containing nucleoside triphosphate hydrolases"/>
    <property type="match status" value="1"/>
</dbReference>